<proteinExistence type="predicted"/>
<accession>A0A6J5M6F6</accession>
<dbReference type="GO" id="GO:0051015">
    <property type="term" value="F:actin filament binding"/>
    <property type="evidence" value="ECO:0007669"/>
    <property type="project" value="TreeGrafter"/>
</dbReference>
<feature type="coiled-coil region" evidence="1">
    <location>
        <begin position="77"/>
        <end position="145"/>
    </location>
</feature>
<keyword evidence="3" id="KW-1133">Transmembrane helix</keyword>
<keyword evidence="3" id="KW-0472">Membrane</keyword>
<dbReference type="EMBL" id="LR796352">
    <property type="protein sequence ID" value="CAB4139419.1"/>
    <property type="molecule type" value="Genomic_DNA"/>
</dbReference>
<dbReference type="GO" id="GO:0000146">
    <property type="term" value="F:microfilament motor activity"/>
    <property type="evidence" value="ECO:0007669"/>
    <property type="project" value="TreeGrafter"/>
</dbReference>
<keyword evidence="1" id="KW-0175">Coiled coil</keyword>
<dbReference type="PANTHER" id="PTHR45615:SF40">
    <property type="entry name" value="MYOSIN HEAVY CHAIN, NON-MUSCLE"/>
    <property type="match status" value="1"/>
</dbReference>
<feature type="transmembrane region" description="Helical" evidence="3">
    <location>
        <begin position="250"/>
        <end position="280"/>
    </location>
</feature>
<reference evidence="4" key="1">
    <citation type="submission" date="2020-04" db="EMBL/GenBank/DDBJ databases">
        <authorList>
            <person name="Chiriac C."/>
            <person name="Salcher M."/>
            <person name="Ghai R."/>
            <person name="Kavagutti S V."/>
        </authorList>
    </citation>
    <scope>NUCLEOTIDE SEQUENCE</scope>
</reference>
<evidence type="ECO:0000256" key="2">
    <source>
        <dbReference type="SAM" id="MobiDB-lite"/>
    </source>
</evidence>
<protein>
    <recommendedName>
        <fullName evidence="5">Bacteriophage lambda, GpH, tail tape measure, C-terminal</fullName>
    </recommendedName>
</protein>
<evidence type="ECO:0000256" key="1">
    <source>
        <dbReference type="SAM" id="Coils"/>
    </source>
</evidence>
<evidence type="ECO:0008006" key="5">
    <source>
        <dbReference type="Google" id="ProtNLM"/>
    </source>
</evidence>
<keyword evidence="3" id="KW-0812">Transmembrane</keyword>
<gene>
    <name evidence="4" type="ORF">UFOVP346_45</name>
</gene>
<sequence length="816" mass="86510">MSDLSTIRIPVDSSPVNEAVAKLRSLELKFRNLVRQSEVGSAQYKRGLLEIKRAYQELGVSSQRASAEIDRYSKAVLNAAAQDKAAKQAKREAMEAQKAANLEAKEAARLLREQEKAQREQERVQKAANAELARQEAAYEQVKQAIDPLYAAQQRYNQQLETIRRKHGETSASAEALNADIAALQATFARAGIPVDQFGNVTGVAGTRANTFGMVLQQTGYQVGDFAVQVQSGTNVFVAFGQQATQLAGLLYLVPGAIGVIAGTIASIGIPAITGLLAYFSRTGEQAKDVTTSIDDLSSSVSEYAASVEAALAPTEELMGQYGRLPGMAQRARDVLDQIADANRIAALEALRESVASLAEQFGSFDNTSLGEAMGSELETTLYNIRSQLDLSRESAYQVALALEQVNSADTIGELSQALVEANAALTEAGVAANSELAAGLLKAAEEAIRINGLMEQANGTIDATGIAIVDAAIQMVNLANNMGTAQASANSLLTSMQGVAVAAYNAAMAMALAEEQRSNNRIMTQYGLYQRTRELAPEFPTLPEFNGPRPPGRPFELGVPDLPSDSAGDSGGGDQIQVEEDRLALLQERVAKETELLSLTDAQRQVVETLGDQYSNYSAEQIAQVEQQIEAYNRLVEAQKKQEEIMNTVESAMTSAFMSMIDGSKSAEEAFADMARSIIAKLYEVLVVQQLVNAATGFLGGGISGLTGAPTIGNFGGGRASGGSIMSGRAYMVGEQGPELIVPRHSGTVLNAANTNSAKGGDTVVVNNNISVTGSDAAMVRNEVTKLIPQITEASKAAVINARQRGGQMRATFGG</sequence>
<evidence type="ECO:0000256" key="3">
    <source>
        <dbReference type="SAM" id="Phobius"/>
    </source>
</evidence>
<dbReference type="PANTHER" id="PTHR45615">
    <property type="entry name" value="MYOSIN HEAVY CHAIN, NON-MUSCLE"/>
    <property type="match status" value="1"/>
</dbReference>
<evidence type="ECO:0000313" key="4">
    <source>
        <dbReference type="EMBL" id="CAB4139419.1"/>
    </source>
</evidence>
<feature type="region of interest" description="Disordered" evidence="2">
    <location>
        <begin position="547"/>
        <end position="575"/>
    </location>
</feature>
<organism evidence="4">
    <name type="scientific">uncultured Caudovirales phage</name>
    <dbReference type="NCBI Taxonomy" id="2100421"/>
    <lineage>
        <taxon>Viruses</taxon>
        <taxon>Duplodnaviria</taxon>
        <taxon>Heunggongvirae</taxon>
        <taxon>Uroviricota</taxon>
        <taxon>Caudoviricetes</taxon>
        <taxon>Peduoviridae</taxon>
        <taxon>Maltschvirus</taxon>
        <taxon>Maltschvirus maltsch</taxon>
    </lineage>
</organism>
<name>A0A6J5M6F6_9CAUD</name>